<dbReference type="PRINTS" id="PR01231">
    <property type="entry name" value="HCO3TRNSPORT"/>
</dbReference>
<evidence type="ECO:0000256" key="6">
    <source>
        <dbReference type="ARBA" id="ARBA00022989"/>
    </source>
</evidence>
<dbReference type="SUPFAM" id="SSF55804">
    <property type="entry name" value="Phoshotransferase/anion transport protein"/>
    <property type="match status" value="1"/>
</dbReference>
<dbReference type="AlphaFoldDB" id="A0A131ZU45"/>
<feature type="transmembrane region" description="Helical" evidence="9">
    <location>
        <begin position="700"/>
        <end position="733"/>
    </location>
</feature>
<dbReference type="Gene3D" id="3.40.930.10">
    <property type="entry name" value="Mannitol-specific EII, Chain A"/>
    <property type="match status" value="1"/>
</dbReference>
<comment type="subcellular location">
    <subcellularLocation>
        <location evidence="1">Cell membrane</location>
        <topology evidence="1">Multi-pass membrane protein</topology>
    </subcellularLocation>
    <subcellularLocation>
        <location evidence="9">Membrane</location>
        <topology evidence="9">Multi-pass membrane protein</topology>
    </subcellularLocation>
</comment>
<evidence type="ECO:0000256" key="9">
    <source>
        <dbReference type="RuleBase" id="RU362035"/>
    </source>
</evidence>
<dbReference type="Gene3D" id="1.10.287.570">
    <property type="entry name" value="Helical hairpin bin"/>
    <property type="match status" value="1"/>
</dbReference>
<feature type="transmembrane region" description="Helical" evidence="9">
    <location>
        <begin position="313"/>
        <end position="335"/>
    </location>
</feature>
<dbReference type="InterPro" id="IPR013769">
    <property type="entry name" value="Band3_cytoplasmic_dom"/>
</dbReference>
<keyword evidence="5 9" id="KW-0812">Transmembrane</keyword>
<comment type="caution">
    <text evidence="13">The sequence shown here is derived from an EMBL/GenBank/DDBJ whole genome shotgun (WGS) entry which is preliminary data.</text>
</comment>
<comment type="caution">
    <text evidence="9">Lacks conserved residue(s) required for the propagation of feature annotation.</text>
</comment>
<dbReference type="EMBL" id="JXLN01001446">
    <property type="protein sequence ID" value="KPM02283.1"/>
    <property type="molecule type" value="Genomic_DNA"/>
</dbReference>
<keyword evidence="6 9" id="KW-1133">Transmembrane helix</keyword>
<name>A0A131ZU45_SARSC</name>
<feature type="transmembrane region" description="Helical" evidence="9">
    <location>
        <begin position="398"/>
        <end position="420"/>
    </location>
</feature>
<keyword evidence="8 9" id="KW-0472">Membrane</keyword>
<dbReference type="GO" id="GO:0008510">
    <property type="term" value="F:sodium:bicarbonate symporter activity"/>
    <property type="evidence" value="ECO:0007669"/>
    <property type="project" value="TreeGrafter"/>
</dbReference>
<evidence type="ECO:0000259" key="12">
    <source>
        <dbReference type="Pfam" id="PF07565"/>
    </source>
</evidence>
<evidence type="ECO:0000313" key="13">
    <source>
        <dbReference type="EMBL" id="KPM02283.1"/>
    </source>
</evidence>
<feature type="domain" description="Bicarbonate transporter-like transmembrane" evidence="11">
    <location>
        <begin position="284"/>
        <end position="827"/>
    </location>
</feature>
<evidence type="ECO:0000256" key="8">
    <source>
        <dbReference type="ARBA" id="ARBA00023136"/>
    </source>
</evidence>
<dbReference type="Proteomes" id="UP000616769">
    <property type="component" value="Unassembled WGS sequence"/>
</dbReference>
<evidence type="ECO:0000313" key="14">
    <source>
        <dbReference type="Proteomes" id="UP000616769"/>
    </source>
</evidence>
<dbReference type="FunFam" id="1.10.287.570:FF:000001">
    <property type="entry name" value="Anion exchange protein"/>
    <property type="match status" value="1"/>
</dbReference>
<dbReference type="OrthoDB" id="1735926at2759"/>
<evidence type="ECO:0000256" key="10">
    <source>
        <dbReference type="SAM" id="MobiDB-lite"/>
    </source>
</evidence>
<dbReference type="GO" id="GO:0008509">
    <property type="term" value="F:monoatomic anion transmembrane transporter activity"/>
    <property type="evidence" value="ECO:0007669"/>
    <property type="project" value="InterPro"/>
</dbReference>
<gene>
    <name evidence="13" type="ORF">QR98_0006920</name>
</gene>
<sequence length="853" mass="96907">MDPLSNKTQSRQDSQSQANSDSEDASSDMGSDKSCRNGSIANLPSFKERDNHKFNDAFMRKLPDNAVSNNILIGEVDFLSNPISGFIRLRNATILGNMTEVSIPTKFIYIYLGPKQTTGINSIQIGRALATLMSDKIFRQIAFKTQNIGSLIQALNDFLNESQILPPNLWNPDTRIEPPDKCPKNLATNSNRGRQLQDDSLLIKDSNQNLIENKKNLETKTIANNNSYYNRAFYLDDYDRNLMENSVTKNLDSYACCIEDKMTIDSDAEEEQERIRNGLIRSGRWFGGLINDVKRKLPHYHSDFTDALSIQSIASIVFLYFACLTPIITFGGLLGDATGNNIATMESLICGCLCGIIYGLFSGQPLTILGSTGPVLVFETIVYDFCRSYDYNYLSFRFWIGMWTAIILMTFVAFDLSYFVCYITRFTEENFASLISVIFIYKAIEKMLQINTNHRLHLNPKTIPECVCMLNETNLLLKNTLPHDARVECLQLGGTLFGTGCDPINYVPDVFLFSFILFIFTYIISVKLKSFIETRYFTSMIRQTVSDFAVPIAIVLMTSLDYYCGLSTPKLQVPNDFKPTSPTRTWLVSPFVKENPIWFSLVAFIPATLATILIFMDQQITAVIINRKENKLKKGCGYHLDLFILSILIAICSIFGLPWFVAATVLSITHVNSLKMLSQTAAPGDRPEFLGVREQRITQIGIFSLCGLSICFTPILQQIPMAVLYGVFLYMGISSLQGSQFMERLAIIFMPQKSQPDYMFLRRVKMYRVHFFTLIQVICFIFLWVVKSSKPISIAFPLMLLVILGVRKLLDFVFTRDELKILDDTMPEFRRKKKENNKARLSVLSEEKKKIKN</sequence>
<dbReference type="Pfam" id="PF07565">
    <property type="entry name" value="Band_3_cyto"/>
    <property type="match status" value="1"/>
</dbReference>
<dbReference type="PANTHER" id="PTHR11453:SF36">
    <property type="entry name" value="ANION EXCHANGE PROTEIN"/>
    <property type="match status" value="1"/>
</dbReference>
<feature type="compositionally biased region" description="Polar residues" evidence="10">
    <location>
        <begin position="1"/>
        <end position="20"/>
    </location>
</feature>
<evidence type="ECO:0000256" key="1">
    <source>
        <dbReference type="ARBA" id="ARBA00004651"/>
    </source>
</evidence>
<feature type="region of interest" description="Disordered" evidence="10">
    <location>
        <begin position="1"/>
        <end position="46"/>
    </location>
</feature>
<feature type="transmembrane region" description="Helical" evidence="9">
    <location>
        <begin position="769"/>
        <end position="786"/>
    </location>
</feature>
<evidence type="ECO:0000259" key="11">
    <source>
        <dbReference type="Pfam" id="PF00955"/>
    </source>
</evidence>
<comment type="similarity">
    <text evidence="2 9">Belongs to the anion exchanger (TC 2.A.31) family.</text>
</comment>
<proteinExistence type="inferred from homology"/>
<accession>A0A131ZU45</accession>
<evidence type="ECO:0000256" key="2">
    <source>
        <dbReference type="ARBA" id="ARBA00010993"/>
    </source>
</evidence>
<dbReference type="GO" id="GO:0051453">
    <property type="term" value="P:regulation of intracellular pH"/>
    <property type="evidence" value="ECO:0007669"/>
    <property type="project" value="TreeGrafter"/>
</dbReference>
<evidence type="ECO:0000256" key="5">
    <source>
        <dbReference type="ARBA" id="ARBA00022692"/>
    </source>
</evidence>
<reference evidence="13 14" key="1">
    <citation type="journal article" date="2015" name="Parasit. Vectors">
        <title>Draft genome of the scabies mite.</title>
        <authorList>
            <person name="Rider S.D.Jr."/>
            <person name="Morgan M.S."/>
            <person name="Arlian L.G."/>
        </authorList>
    </citation>
    <scope>NUCLEOTIDE SEQUENCE [LARGE SCALE GENOMIC DNA]</scope>
    <source>
        <strain evidence="13">Arlian Lab</strain>
    </source>
</reference>
<dbReference type="NCBIfam" id="TIGR00834">
    <property type="entry name" value="ae"/>
    <property type="match status" value="1"/>
</dbReference>
<evidence type="ECO:0000256" key="3">
    <source>
        <dbReference type="ARBA" id="ARBA00022448"/>
    </source>
</evidence>
<dbReference type="GO" id="GO:0005452">
    <property type="term" value="F:solute:inorganic anion antiporter activity"/>
    <property type="evidence" value="ECO:0007669"/>
    <property type="project" value="InterPro"/>
</dbReference>
<dbReference type="InterPro" id="IPR011531">
    <property type="entry name" value="HCO3_transpt-like_TM_dom"/>
</dbReference>
<keyword evidence="4" id="KW-1003">Cell membrane</keyword>
<feature type="transmembrane region" description="Helical" evidence="9">
    <location>
        <begin position="792"/>
        <end position="810"/>
    </location>
</feature>
<dbReference type="VEuPathDB" id="VectorBase:SSCA004801"/>
<dbReference type="PANTHER" id="PTHR11453">
    <property type="entry name" value="ANION EXCHANGE PROTEIN"/>
    <property type="match status" value="1"/>
</dbReference>
<dbReference type="InterPro" id="IPR016152">
    <property type="entry name" value="PTrfase/Anion_transptr"/>
</dbReference>
<organism evidence="13 14">
    <name type="scientific">Sarcoptes scabiei</name>
    <name type="common">Itch mite</name>
    <name type="synonym">Acarus scabiei</name>
    <dbReference type="NCBI Taxonomy" id="52283"/>
    <lineage>
        <taxon>Eukaryota</taxon>
        <taxon>Metazoa</taxon>
        <taxon>Ecdysozoa</taxon>
        <taxon>Arthropoda</taxon>
        <taxon>Chelicerata</taxon>
        <taxon>Arachnida</taxon>
        <taxon>Acari</taxon>
        <taxon>Acariformes</taxon>
        <taxon>Sarcoptiformes</taxon>
        <taxon>Astigmata</taxon>
        <taxon>Psoroptidia</taxon>
        <taxon>Sarcoptoidea</taxon>
        <taxon>Sarcoptidae</taxon>
        <taxon>Sarcoptinae</taxon>
        <taxon>Sarcoptes</taxon>
    </lineage>
</organism>
<keyword evidence="3 9" id="KW-0813">Transport</keyword>
<feature type="transmembrane region" description="Helical" evidence="9">
    <location>
        <begin position="342"/>
        <end position="361"/>
    </location>
</feature>
<evidence type="ECO:0000256" key="7">
    <source>
        <dbReference type="ARBA" id="ARBA00023065"/>
    </source>
</evidence>
<keyword evidence="7 9" id="KW-0406">Ion transport</keyword>
<feature type="domain" description="Band 3 cytoplasmic" evidence="12">
    <location>
        <begin position="9"/>
        <end position="171"/>
    </location>
</feature>
<feature type="transmembrane region" description="Helical" evidence="9">
    <location>
        <begin position="597"/>
        <end position="616"/>
    </location>
</feature>
<dbReference type="GO" id="GO:0005886">
    <property type="term" value="C:plasma membrane"/>
    <property type="evidence" value="ECO:0007669"/>
    <property type="project" value="UniProtKB-SubCell"/>
</dbReference>
<feature type="transmembrane region" description="Helical" evidence="9">
    <location>
        <begin position="637"/>
        <end position="661"/>
    </location>
</feature>
<evidence type="ECO:0000256" key="4">
    <source>
        <dbReference type="ARBA" id="ARBA00022475"/>
    </source>
</evidence>
<dbReference type="Pfam" id="PF00955">
    <property type="entry name" value="HCO3_cotransp"/>
    <property type="match status" value="1"/>
</dbReference>
<feature type="transmembrane region" description="Helical" evidence="9">
    <location>
        <begin position="506"/>
        <end position="524"/>
    </location>
</feature>
<protein>
    <recommendedName>
        <fullName evidence="9">Anion exchange protein</fullName>
    </recommendedName>
</protein>
<dbReference type="InterPro" id="IPR003020">
    <property type="entry name" value="HCO3_transpt_euk"/>
</dbReference>